<gene>
    <name evidence="1" type="ORF">ZHAS_00009404</name>
</gene>
<dbReference type="Proteomes" id="UP000030765">
    <property type="component" value="Unassembled WGS sequence"/>
</dbReference>
<sequence>MKGAKEPRVKENAVNELLVRFGGKCFPSPQTGGEAANGMVVCAEVVLKGEKTVSLQGTECREDIPFASL</sequence>
<accession>A0A084VUV3</accession>
<dbReference type="EMBL" id="KE525143">
    <property type="protein sequence ID" value="KFB41747.1"/>
    <property type="molecule type" value="Genomic_DNA"/>
</dbReference>
<evidence type="ECO:0000313" key="2">
    <source>
        <dbReference type="EnsemblMetazoa" id="ASIC009404-PA"/>
    </source>
</evidence>
<dbReference type="EMBL" id="ATLV01017030">
    <property type="status" value="NOT_ANNOTATED_CDS"/>
    <property type="molecule type" value="Genomic_DNA"/>
</dbReference>
<evidence type="ECO:0000313" key="3">
    <source>
        <dbReference type="Proteomes" id="UP000030765"/>
    </source>
</evidence>
<evidence type="ECO:0000313" key="1">
    <source>
        <dbReference type="EMBL" id="KFB41747.1"/>
    </source>
</evidence>
<dbReference type="VEuPathDB" id="VectorBase:ASIC009404"/>
<proteinExistence type="predicted"/>
<protein>
    <submittedName>
        <fullName evidence="1 2">Uncharacterized protein</fullName>
    </submittedName>
</protein>
<keyword evidence="3" id="KW-1185">Reference proteome</keyword>
<dbReference type="EnsemblMetazoa" id="ASIC009404-RA">
    <property type="protein sequence ID" value="ASIC009404-PA"/>
    <property type="gene ID" value="ASIC009404"/>
</dbReference>
<organism evidence="1">
    <name type="scientific">Anopheles sinensis</name>
    <name type="common">Mosquito</name>
    <dbReference type="NCBI Taxonomy" id="74873"/>
    <lineage>
        <taxon>Eukaryota</taxon>
        <taxon>Metazoa</taxon>
        <taxon>Ecdysozoa</taxon>
        <taxon>Arthropoda</taxon>
        <taxon>Hexapoda</taxon>
        <taxon>Insecta</taxon>
        <taxon>Pterygota</taxon>
        <taxon>Neoptera</taxon>
        <taxon>Endopterygota</taxon>
        <taxon>Diptera</taxon>
        <taxon>Nematocera</taxon>
        <taxon>Culicoidea</taxon>
        <taxon>Culicidae</taxon>
        <taxon>Anophelinae</taxon>
        <taxon>Anopheles</taxon>
    </lineage>
</organism>
<reference evidence="2" key="2">
    <citation type="submission" date="2020-05" db="UniProtKB">
        <authorList>
            <consortium name="EnsemblMetazoa"/>
        </authorList>
    </citation>
    <scope>IDENTIFICATION</scope>
</reference>
<dbReference type="AlphaFoldDB" id="A0A084VUV3"/>
<reference evidence="1 3" key="1">
    <citation type="journal article" date="2014" name="BMC Genomics">
        <title>Genome sequence of Anopheles sinensis provides insight into genetics basis of mosquito competence for malaria parasites.</title>
        <authorList>
            <person name="Zhou D."/>
            <person name="Zhang D."/>
            <person name="Ding G."/>
            <person name="Shi L."/>
            <person name="Hou Q."/>
            <person name="Ye Y."/>
            <person name="Xu Y."/>
            <person name="Zhou H."/>
            <person name="Xiong C."/>
            <person name="Li S."/>
            <person name="Yu J."/>
            <person name="Hong S."/>
            <person name="Yu X."/>
            <person name="Zou P."/>
            <person name="Chen C."/>
            <person name="Chang X."/>
            <person name="Wang W."/>
            <person name="Lv Y."/>
            <person name="Sun Y."/>
            <person name="Ma L."/>
            <person name="Shen B."/>
            <person name="Zhu C."/>
        </authorList>
    </citation>
    <scope>NUCLEOTIDE SEQUENCE [LARGE SCALE GENOMIC DNA]</scope>
</reference>
<name>A0A084VUV3_ANOSI</name>